<gene>
    <name evidence="1" type="ORF">J512_0884</name>
</gene>
<dbReference type="EMBL" id="JEWH01000007">
    <property type="protein sequence ID" value="EXB06850.1"/>
    <property type="molecule type" value="Genomic_DNA"/>
</dbReference>
<dbReference type="AlphaFoldDB" id="A0A009HV01"/>
<sequence>MGSGCSRSVLISCPKKTLFPLCLGMPFALPNKDKIHPAQEQDQ</sequence>
<protein>
    <submittedName>
        <fullName evidence="1">Uncharacterized protein</fullName>
    </submittedName>
</protein>
<accession>A0A009HV01</accession>
<reference evidence="1 2" key="1">
    <citation type="submission" date="2014-02" db="EMBL/GenBank/DDBJ databases">
        <title>Comparative genomics and transcriptomics to identify genetic mechanisms underlying the emergence of carbapenem resistant Acinetobacter baumannii (CRAb).</title>
        <authorList>
            <person name="Harris A.D."/>
            <person name="Johnson K.J."/>
            <person name="George J."/>
            <person name="Shefchek K."/>
            <person name="Daugherty S.C."/>
            <person name="Parankush S."/>
            <person name="Sadzewicz L."/>
            <person name="Tallon L."/>
            <person name="Sengamalay N."/>
            <person name="Hazen T.H."/>
            <person name="Rasko D.A."/>
        </authorList>
    </citation>
    <scope>NUCLEOTIDE SEQUENCE [LARGE SCALE GENOMIC DNA]</scope>
    <source>
        <strain evidence="1 2">1295743</strain>
    </source>
</reference>
<organism evidence="1 2">
    <name type="scientific">Acinetobacter baumannii (strain 1295743)</name>
    <dbReference type="NCBI Taxonomy" id="1310613"/>
    <lineage>
        <taxon>Bacteria</taxon>
        <taxon>Pseudomonadati</taxon>
        <taxon>Pseudomonadota</taxon>
        <taxon>Gammaproteobacteria</taxon>
        <taxon>Moraxellales</taxon>
        <taxon>Moraxellaceae</taxon>
        <taxon>Acinetobacter</taxon>
        <taxon>Acinetobacter calcoaceticus/baumannii complex</taxon>
    </lineage>
</organism>
<proteinExistence type="predicted"/>
<dbReference type="PATRIC" id="fig|1310613.3.peg.842"/>
<dbReference type="Proteomes" id="UP000020595">
    <property type="component" value="Unassembled WGS sequence"/>
</dbReference>
<evidence type="ECO:0000313" key="1">
    <source>
        <dbReference type="EMBL" id="EXB06850.1"/>
    </source>
</evidence>
<comment type="caution">
    <text evidence="1">The sequence shown here is derived from an EMBL/GenBank/DDBJ whole genome shotgun (WGS) entry which is preliminary data.</text>
</comment>
<name>A0A009HV01_ACIB9</name>
<evidence type="ECO:0000313" key="2">
    <source>
        <dbReference type="Proteomes" id="UP000020595"/>
    </source>
</evidence>